<dbReference type="EMBL" id="JAYMYQ010000001">
    <property type="protein sequence ID" value="KAK7359985.1"/>
    <property type="molecule type" value="Genomic_DNA"/>
</dbReference>
<accession>A0AAN9MS62</accession>
<keyword evidence="3" id="KW-1185">Reference proteome</keyword>
<evidence type="ECO:0000256" key="1">
    <source>
        <dbReference type="SAM" id="Phobius"/>
    </source>
</evidence>
<protein>
    <submittedName>
        <fullName evidence="2">Uncharacterized protein</fullName>
    </submittedName>
</protein>
<evidence type="ECO:0000313" key="3">
    <source>
        <dbReference type="Proteomes" id="UP001367508"/>
    </source>
</evidence>
<evidence type="ECO:0000313" key="2">
    <source>
        <dbReference type="EMBL" id="KAK7359985.1"/>
    </source>
</evidence>
<dbReference type="Proteomes" id="UP001367508">
    <property type="component" value="Unassembled WGS sequence"/>
</dbReference>
<comment type="caution">
    <text evidence="2">The sequence shown here is derived from an EMBL/GenBank/DDBJ whole genome shotgun (WGS) entry which is preliminary data.</text>
</comment>
<keyword evidence="1" id="KW-1133">Transmembrane helix</keyword>
<proteinExistence type="predicted"/>
<keyword evidence="1" id="KW-0812">Transmembrane</keyword>
<keyword evidence="1" id="KW-0472">Membrane</keyword>
<dbReference type="AlphaFoldDB" id="A0AAN9MS62"/>
<feature type="transmembrane region" description="Helical" evidence="1">
    <location>
        <begin position="20"/>
        <end position="38"/>
    </location>
</feature>
<name>A0AAN9MS62_CANGL</name>
<reference evidence="2 3" key="1">
    <citation type="submission" date="2024-01" db="EMBL/GenBank/DDBJ databases">
        <title>The genomes of 5 underutilized Papilionoideae crops provide insights into root nodulation and disease resistanc.</title>
        <authorList>
            <person name="Jiang F."/>
        </authorList>
    </citation>
    <scope>NUCLEOTIDE SEQUENCE [LARGE SCALE GENOMIC DNA]</scope>
    <source>
        <strain evidence="2">LVBAO_FW01</strain>
        <tissue evidence="2">Leaves</tissue>
    </source>
</reference>
<sequence length="186" mass="19937">MVKLHLQALLVQGRLQSQGVTVGFAMGSIVTGSVVHGYDGWKQRLVSSWNGGSMVSIVSQKEMFEKVCGVDDVSFKVVRDGGLVMVKDALVYIIVLWVVMVGGLCAFTGSVSKFKTGELECVEQALMVINRGISVAICKGKFCSCNQSLNRSITLRSKYKISKGKGGTTPGKMLPQMPSFHALVGG</sequence>
<feature type="transmembrane region" description="Helical" evidence="1">
    <location>
        <begin position="89"/>
        <end position="107"/>
    </location>
</feature>
<gene>
    <name evidence="2" type="ORF">VNO77_01957</name>
</gene>
<organism evidence="2 3">
    <name type="scientific">Canavalia gladiata</name>
    <name type="common">Sword bean</name>
    <name type="synonym">Dolichos gladiatus</name>
    <dbReference type="NCBI Taxonomy" id="3824"/>
    <lineage>
        <taxon>Eukaryota</taxon>
        <taxon>Viridiplantae</taxon>
        <taxon>Streptophyta</taxon>
        <taxon>Embryophyta</taxon>
        <taxon>Tracheophyta</taxon>
        <taxon>Spermatophyta</taxon>
        <taxon>Magnoliopsida</taxon>
        <taxon>eudicotyledons</taxon>
        <taxon>Gunneridae</taxon>
        <taxon>Pentapetalae</taxon>
        <taxon>rosids</taxon>
        <taxon>fabids</taxon>
        <taxon>Fabales</taxon>
        <taxon>Fabaceae</taxon>
        <taxon>Papilionoideae</taxon>
        <taxon>50 kb inversion clade</taxon>
        <taxon>NPAAA clade</taxon>
        <taxon>indigoferoid/millettioid clade</taxon>
        <taxon>Phaseoleae</taxon>
        <taxon>Canavalia</taxon>
    </lineage>
</organism>